<evidence type="ECO:0000313" key="3">
    <source>
        <dbReference type="EMBL" id="KYJ86581.1"/>
    </source>
</evidence>
<organism evidence="3 4">
    <name type="scientific">Sulfurovum riftiae</name>
    <dbReference type="NCBI Taxonomy" id="1630136"/>
    <lineage>
        <taxon>Bacteria</taxon>
        <taxon>Pseudomonadati</taxon>
        <taxon>Campylobacterota</taxon>
        <taxon>Epsilonproteobacteria</taxon>
        <taxon>Campylobacterales</taxon>
        <taxon>Sulfurovaceae</taxon>
        <taxon>Sulfurovum</taxon>
    </lineage>
</organism>
<reference evidence="3 4" key="1">
    <citation type="submission" date="2015-11" db="EMBL/GenBank/DDBJ databases">
        <title>Draft genome of Sulfurovum riftiae 1812E, a member of the Epsilonproteobacteria isolated from the tube of the deep-sea hydrothermal vent tubewom Riftia pachyptila.</title>
        <authorList>
            <person name="Vetriani C."/>
            <person name="Giovannelli D."/>
        </authorList>
    </citation>
    <scope>NUCLEOTIDE SEQUENCE [LARGE SCALE GENOMIC DNA]</scope>
    <source>
        <strain evidence="3 4">1812E</strain>
    </source>
</reference>
<dbReference type="PIRSF" id="PIRSF006221">
    <property type="entry name" value="Ketosamine-3-kinase"/>
    <property type="match status" value="1"/>
</dbReference>
<keyword evidence="2 3" id="KW-0418">Kinase</keyword>
<dbReference type="InterPro" id="IPR011009">
    <property type="entry name" value="Kinase-like_dom_sf"/>
</dbReference>
<dbReference type="InterPro" id="IPR016477">
    <property type="entry name" value="Fructo-/Ketosamine-3-kinase"/>
</dbReference>
<name>A0A151CGE9_9BACT</name>
<evidence type="ECO:0000313" key="4">
    <source>
        <dbReference type="Proteomes" id="UP000075359"/>
    </source>
</evidence>
<dbReference type="SUPFAM" id="SSF56112">
    <property type="entry name" value="Protein kinase-like (PK-like)"/>
    <property type="match status" value="1"/>
</dbReference>
<protein>
    <submittedName>
        <fullName evidence="3">Fructosamine kinase</fullName>
    </submittedName>
</protein>
<sequence>MQVDIRPIQSALNEEIISIDLLTQGQIGPIYTLQTTDSKYLLKTSDPSERLITEARMLKDIKKYEISVPAVHAVSDSYLLMEYIQEERVDVKKSEVMAADLLSRLHRVTNESRMYGYWYDTTIGPFEQLNEQTQYNWTLFLGQMRIMPMARIAYDKGYLPKEVVARFEGLCRDLYKYIDMGTITPSLLHGDLWSGNILFNIREAVLIDPAIYFGDREMELAFILLFDTFGETFFEHYAEVHPLSREFHETKVPIYQLYPLLVHVAIYGKSYLPALEKRLKQLKV</sequence>
<dbReference type="Pfam" id="PF03881">
    <property type="entry name" value="Fructosamin_kin"/>
    <property type="match status" value="1"/>
</dbReference>
<dbReference type="PANTHER" id="PTHR12149:SF8">
    <property type="entry name" value="PROTEIN-RIBULOSAMINE 3-KINASE"/>
    <property type="match status" value="1"/>
</dbReference>
<dbReference type="Gene3D" id="3.90.1200.10">
    <property type="match status" value="1"/>
</dbReference>
<dbReference type="AlphaFoldDB" id="A0A151CGE9"/>
<comment type="caution">
    <text evidence="3">The sequence shown here is derived from an EMBL/GenBank/DDBJ whole genome shotgun (WGS) entry which is preliminary data.</text>
</comment>
<proteinExistence type="inferred from homology"/>
<keyword evidence="2" id="KW-0808">Transferase</keyword>
<evidence type="ECO:0000256" key="1">
    <source>
        <dbReference type="ARBA" id="ARBA00009460"/>
    </source>
</evidence>
<dbReference type="Gene3D" id="3.30.200.20">
    <property type="entry name" value="Phosphorylase Kinase, domain 1"/>
    <property type="match status" value="1"/>
</dbReference>
<accession>A0A151CGE9</accession>
<gene>
    <name evidence="3" type="ORF">AS592_07210</name>
</gene>
<comment type="similarity">
    <text evidence="1 2">Belongs to the fructosamine kinase family.</text>
</comment>
<dbReference type="Proteomes" id="UP000075359">
    <property type="component" value="Unassembled WGS sequence"/>
</dbReference>
<dbReference type="OrthoDB" id="5291879at2"/>
<dbReference type="EMBL" id="LNKT01000023">
    <property type="protein sequence ID" value="KYJ86581.1"/>
    <property type="molecule type" value="Genomic_DNA"/>
</dbReference>
<dbReference type="RefSeq" id="WP_067330923.1">
    <property type="nucleotide sequence ID" value="NZ_LNKT01000023.1"/>
</dbReference>
<dbReference type="GO" id="GO:0016301">
    <property type="term" value="F:kinase activity"/>
    <property type="evidence" value="ECO:0007669"/>
    <property type="project" value="UniProtKB-UniRule"/>
</dbReference>
<evidence type="ECO:0000256" key="2">
    <source>
        <dbReference type="PIRNR" id="PIRNR006221"/>
    </source>
</evidence>
<dbReference type="PANTHER" id="PTHR12149">
    <property type="entry name" value="FRUCTOSAMINE 3 KINASE-RELATED PROTEIN"/>
    <property type="match status" value="1"/>
</dbReference>
<dbReference type="STRING" id="1630136.AS592_07210"/>
<keyword evidence="4" id="KW-1185">Reference proteome</keyword>